<dbReference type="Proteomes" id="UP001197684">
    <property type="component" value="Unassembled WGS sequence"/>
</dbReference>
<accession>A0AAW4U9U2</accession>
<evidence type="ECO:0000313" key="1">
    <source>
        <dbReference type="EMBL" id="MCB6937347.1"/>
    </source>
</evidence>
<sequence length="132" mass="15305">MKIRIGYVTNSSSTNFLILSKKELTAQYLYKKLGFKKNSPIESAAMEMCENIIYGTNKGLRYFNFDEVTYDNVKEVFGEKAASRYLEYQKKGYLGYMGYTSSDEGTLTSFFTTDSFEIDNNDIYVYARSCMW</sequence>
<evidence type="ECO:0000313" key="2">
    <source>
        <dbReference type="Proteomes" id="UP001197684"/>
    </source>
</evidence>
<dbReference type="EMBL" id="JAJCJK010000003">
    <property type="protein sequence ID" value="MCB6937347.1"/>
    <property type="molecule type" value="Genomic_DNA"/>
</dbReference>
<proteinExistence type="predicted"/>
<name>A0AAW4U9U2_9FIRM</name>
<dbReference type="AlphaFoldDB" id="A0AAW4U9U2"/>
<reference evidence="1" key="1">
    <citation type="submission" date="2021-10" db="EMBL/GenBank/DDBJ databases">
        <title>Collection of gut derived symbiotic bacterial strains cultured from healthy donors.</title>
        <authorList>
            <person name="Lin H."/>
            <person name="Littmann E."/>
            <person name="Kohout C."/>
            <person name="Pamer E.G."/>
        </authorList>
    </citation>
    <scope>NUCLEOTIDE SEQUENCE</scope>
    <source>
        <strain evidence="1">DFI.9.42</strain>
    </source>
</reference>
<organism evidence="1 2">
    <name type="scientific">Agathobacter rectalis</name>
    <dbReference type="NCBI Taxonomy" id="39491"/>
    <lineage>
        <taxon>Bacteria</taxon>
        <taxon>Bacillati</taxon>
        <taxon>Bacillota</taxon>
        <taxon>Clostridia</taxon>
        <taxon>Lachnospirales</taxon>
        <taxon>Lachnospiraceae</taxon>
        <taxon>Agathobacter</taxon>
    </lineage>
</organism>
<comment type="caution">
    <text evidence="1">The sequence shown here is derived from an EMBL/GenBank/DDBJ whole genome shotgun (WGS) entry which is preliminary data.</text>
</comment>
<gene>
    <name evidence="1" type="ORF">LIZ56_02830</name>
</gene>
<protein>
    <submittedName>
        <fullName evidence="1">Uncharacterized protein</fullName>
    </submittedName>
</protein>
<dbReference type="RefSeq" id="WP_306778949.1">
    <property type="nucleotide sequence ID" value="NZ_JAJCJK010000003.1"/>
</dbReference>